<dbReference type="GO" id="GO:0010828">
    <property type="term" value="P:positive regulation of D-glucose transmembrane transport"/>
    <property type="evidence" value="ECO:0000318"/>
    <property type="project" value="GO_Central"/>
</dbReference>
<keyword evidence="4" id="KW-1185">Reference proteome</keyword>
<dbReference type="GeneID" id="7451663"/>
<dbReference type="PANTHER" id="PTHR37412:SF2">
    <property type="entry name" value="C2 DOMAIN-CONTAINING PROTEIN 5"/>
    <property type="match status" value="1"/>
</dbReference>
<sequence>MPSTVKVRIKAARNLASLNPAAITTTRATPSNGTTNRSALPIPISPRSSTAPVVILPDAYVTVSLGGHSAVAEYDEDDEPLVSAERSGTHHSRTASKFQQWQGMLGTSGDTSGGAGDDSAQIGASGGGSTRTSRCYSARTRTVRRSVNPAFNEEFRFEVADDTLLQDEPLLFHVREGGGQHGSIGLVYVDLNPLLTRTARSLSVGEKGGNESTSGDVVLSGLSSGVIDGWFPLYDTLGGVRGELELSIKLNFIGDVNPFRDSSAGVQLFPFSTLDPNSGYTVAHVFGFVEELVVADDPEFEWNDNFNQARTSHETRQTLMYLLDAKVRRRMCKKVLELGGNAVLGYHQNFDMEGDSGLVARTFGTCVLIQKKEIVQLASSDRRNNKSISNEHDDRALVSSPRQDMARNTGMLFTMMSEATAAAARQKEGVQEEVQLLTMNEFGPRVRVRIGGLVTARSVKYLGKLASKLSDQETRDGWWTELRDEIRSHARTLCCWHVIGYNESSTIHDDVCVLSITGTAATVRGLPDLAQAQRMWAEFEHNQREIVSRVEQRGKRRNTSSFPGDSSPGSKTLPANDFDSKHGNDLDKTTFVSNVLLRARLARPCSYCHVPYHHRLAPFTNMKLVPCLLCGKKWVPEIILATVEPPSRLPIRGTGVFVQARVCRTRPRATGESDALAVSEALPFLEFDLARQLMLKLKILGRNAAFSLRSEIDVGSQLIVATATATAVYCEAMPPPRVLEISRTIAVQDEEDQQLVKLQRLIETFSARNRVFLVDEKESEEEVSNGSDGAPSKQRYVSEEEKSGRVDDFDEDFMSGTDYERENENHVGPDLEELDELADGDIMSVLLEEQLPEGIRLTTCQQVPDYGTGNGGKVDEVSNEQLIMSMLRVKWNPSLFRATRSNHYFSALFQELFAKICAGVAHMAPVSICGLR</sequence>
<dbReference type="AlphaFoldDB" id="B8BXV2"/>
<dbReference type="EMBL" id="CM000640">
    <property type="protein sequence ID" value="EED93771.1"/>
    <property type="molecule type" value="Genomic_DNA"/>
</dbReference>
<dbReference type="GO" id="GO:0005544">
    <property type="term" value="F:calcium-dependent phospholipid binding"/>
    <property type="evidence" value="ECO:0000318"/>
    <property type="project" value="GO_Central"/>
</dbReference>
<dbReference type="Gene3D" id="2.60.40.150">
    <property type="entry name" value="C2 domain"/>
    <property type="match status" value="1"/>
</dbReference>
<dbReference type="GO" id="GO:0005886">
    <property type="term" value="C:plasma membrane"/>
    <property type="evidence" value="ECO:0000318"/>
    <property type="project" value="GO_Central"/>
</dbReference>
<dbReference type="GO" id="GO:0072659">
    <property type="term" value="P:protein localization to plasma membrane"/>
    <property type="evidence" value="ECO:0000318"/>
    <property type="project" value="GO_Central"/>
</dbReference>
<dbReference type="Proteomes" id="UP000001449">
    <property type="component" value="Chromosome 3"/>
</dbReference>
<feature type="compositionally biased region" description="Polar residues" evidence="1">
    <location>
        <begin position="23"/>
        <end position="38"/>
    </location>
</feature>
<dbReference type="GO" id="GO:0090314">
    <property type="term" value="P:positive regulation of protein targeting to membrane"/>
    <property type="evidence" value="ECO:0000318"/>
    <property type="project" value="GO_Central"/>
</dbReference>
<dbReference type="InterPro" id="IPR035892">
    <property type="entry name" value="C2_domain_sf"/>
</dbReference>
<dbReference type="SMART" id="SM00239">
    <property type="entry name" value="C2"/>
    <property type="match status" value="1"/>
</dbReference>
<evidence type="ECO:0000256" key="1">
    <source>
        <dbReference type="SAM" id="MobiDB-lite"/>
    </source>
</evidence>
<feature type="region of interest" description="Disordered" evidence="1">
    <location>
        <begin position="23"/>
        <end position="43"/>
    </location>
</feature>
<dbReference type="SUPFAM" id="SSF117782">
    <property type="entry name" value="YbjQ-like"/>
    <property type="match status" value="1"/>
</dbReference>
<dbReference type="PROSITE" id="PS50004">
    <property type="entry name" value="C2"/>
    <property type="match status" value="1"/>
</dbReference>
<dbReference type="GO" id="GO:0031340">
    <property type="term" value="P:positive regulation of vesicle fusion"/>
    <property type="evidence" value="ECO:0000318"/>
    <property type="project" value="GO_Central"/>
</dbReference>
<dbReference type="PaxDb" id="35128-Thaps268475"/>
<dbReference type="eggNOG" id="KOG1031">
    <property type="taxonomic scope" value="Eukaryota"/>
</dbReference>
<dbReference type="Pfam" id="PF23025">
    <property type="entry name" value="YbjQ_2"/>
    <property type="match status" value="3"/>
</dbReference>
<accession>B8BXV2</accession>
<dbReference type="GO" id="GO:0005509">
    <property type="term" value="F:calcium ion binding"/>
    <property type="evidence" value="ECO:0000318"/>
    <property type="project" value="GO_Central"/>
</dbReference>
<protein>
    <recommendedName>
        <fullName evidence="2">C2 domain-containing protein</fullName>
    </recommendedName>
</protein>
<feature type="compositionally biased region" description="Polar residues" evidence="1">
    <location>
        <begin position="559"/>
        <end position="570"/>
    </location>
</feature>
<organism evidence="3 4">
    <name type="scientific">Thalassiosira pseudonana</name>
    <name type="common">Marine diatom</name>
    <name type="synonym">Cyclotella nana</name>
    <dbReference type="NCBI Taxonomy" id="35128"/>
    <lineage>
        <taxon>Eukaryota</taxon>
        <taxon>Sar</taxon>
        <taxon>Stramenopiles</taxon>
        <taxon>Ochrophyta</taxon>
        <taxon>Bacillariophyta</taxon>
        <taxon>Coscinodiscophyceae</taxon>
        <taxon>Thalassiosirophycidae</taxon>
        <taxon>Thalassiosirales</taxon>
        <taxon>Thalassiosiraceae</taxon>
        <taxon>Thalassiosira</taxon>
    </lineage>
</organism>
<dbReference type="Pfam" id="PF00168">
    <property type="entry name" value="C2"/>
    <property type="match status" value="1"/>
</dbReference>
<evidence type="ECO:0000313" key="3">
    <source>
        <dbReference type="EMBL" id="EED93771.1"/>
    </source>
</evidence>
<dbReference type="InterPro" id="IPR000008">
    <property type="entry name" value="C2_dom"/>
</dbReference>
<evidence type="ECO:0000313" key="4">
    <source>
        <dbReference type="Proteomes" id="UP000001449"/>
    </source>
</evidence>
<dbReference type="SUPFAM" id="SSF49562">
    <property type="entry name" value="C2 domain (Calcium/lipid-binding domain, CaLB)"/>
    <property type="match status" value="1"/>
</dbReference>
<dbReference type="InParanoid" id="B8BXV2"/>
<feature type="domain" description="C2" evidence="2">
    <location>
        <begin position="1"/>
        <end position="204"/>
    </location>
</feature>
<gene>
    <name evidence="3" type="ORF">THAPSDRAFT_268475</name>
</gene>
<dbReference type="KEGG" id="tps:THAPSDRAFT_268475"/>
<feature type="region of interest" description="Disordered" evidence="1">
    <location>
        <begin position="777"/>
        <end position="812"/>
    </location>
</feature>
<dbReference type="GO" id="GO:0065002">
    <property type="term" value="P:intracellular protein transmembrane transport"/>
    <property type="evidence" value="ECO:0000318"/>
    <property type="project" value="GO_Central"/>
</dbReference>
<feature type="compositionally biased region" description="Basic and acidic residues" evidence="1">
    <location>
        <begin position="796"/>
        <end position="807"/>
    </location>
</feature>
<name>B8BXV2_THAPS</name>
<dbReference type="InterPro" id="IPR056431">
    <property type="entry name" value="C2CD5_YbjQ-rel_dom"/>
</dbReference>
<dbReference type="PANTHER" id="PTHR37412">
    <property type="entry name" value="C2 DOMAIN-CONTAINING PROTEIN 5"/>
    <property type="match status" value="1"/>
</dbReference>
<dbReference type="HOGENOM" id="CLU_003204_0_0_1"/>
<reference evidence="3 4" key="1">
    <citation type="journal article" date="2004" name="Science">
        <title>The genome of the diatom Thalassiosira pseudonana: ecology, evolution, and metabolism.</title>
        <authorList>
            <person name="Armbrust E.V."/>
            <person name="Berges J.A."/>
            <person name="Bowler C."/>
            <person name="Green B.R."/>
            <person name="Martinez D."/>
            <person name="Putnam N.H."/>
            <person name="Zhou S."/>
            <person name="Allen A.E."/>
            <person name="Apt K.E."/>
            <person name="Bechner M."/>
            <person name="Brzezinski M.A."/>
            <person name="Chaal B.K."/>
            <person name="Chiovitti A."/>
            <person name="Davis A.K."/>
            <person name="Demarest M.S."/>
            <person name="Detter J.C."/>
            <person name="Glavina T."/>
            <person name="Goodstein D."/>
            <person name="Hadi M.Z."/>
            <person name="Hellsten U."/>
            <person name="Hildebrand M."/>
            <person name="Jenkins B.D."/>
            <person name="Jurka J."/>
            <person name="Kapitonov V.V."/>
            <person name="Kroger N."/>
            <person name="Lau W.W."/>
            <person name="Lane T.W."/>
            <person name="Larimer F.W."/>
            <person name="Lippmeier J.C."/>
            <person name="Lucas S."/>
            <person name="Medina M."/>
            <person name="Montsant A."/>
            <person name="Obornik M."/>
            <person name="Parker M.S."/>
            <person name="Palenik B."/>
            <person name="Pazour G.J."/>
            <person name="Richardson P.M."/>
            <person name="Rynearson T.A."/>
            <person name="Saito M.A."/>
            <person name="Schwartz D.C."/>
            <person name="Thamatrakoln K."/>
            <person name="Valentin K."/>
            <person name="Vardi A."/>
            <person name="Wilkerson F.P."/>
            <person name="Rokhsar D.S."/>
        </authorList>
    </citation>
    <scope>NUCLEOTIDE SEQUENCE [LARGE SCALE GENOMIC DNA]</scope>
    <source>
        <strain evidence="3 4">CCMP1335</strain>
    </source>
</reference>
<dbReference type="InterPro" id="IPR035439">
    <property type="entry name" value="UPF0145_dom_sf"/>
</dbReference>
<dbReference type="RefSeq" id="XP_002288335.1">
    <property type="nucleotide sequence ID" value="XM_002288299.1"/>
</dbReference>
<feature type="region of interest" description="Disordered" evidence="1">
    <location>
        <begin position="74"/>
        <end position="135"/>
    </location>
</feature>
<feature type="non-terminal residue" evidence="3">
    <location>
        <position position="932"/>
    </location>
</feature>
<dbReference type="OMA" id="CERATIY"/>
<reference evidence="3 4" key="2">
    <citation type="journal article" date="2008" name="Nature">
        <title>The Phaeodactylum genome reveals the evolutionary history of diatom genomes.</title>
        <authorList>
            <person name="Bowler C."/>
            <person name="Allen A.E."/>
            <person name="Badger J.H."/>
            <person name="Grimwood J."/>
            <person name="Jabbari K."/>
            <person name="Kuo A."/>
            <person name="Maheswari U."/>
            <person name="Martens C."/>
            <person name="Maumus F."/>
            <person name="Otillar R.P."/>
            <person name="Rayko E."/>
            <person name="Salamov A."/>
            <person name="Vandepoele K."/>
            <person name="Beszteri B."/>
            <person name="Gruber A."/>
            <person name="Heijde M."/>
            <person name="Katinka M."/>
            <person name="Mock T."/>
            <person name="Valentin K."/>
            <person name="Verret F."/>
            <person name="Berges J.A."/>
            <person name="Brownlee C."/>
            <person name="Cadoret J.P."/>
            <person name="Chiovitti A."/>
            <person name="Choi C.J."/>
            <person name="Coesel S."/>
            <person name="De Martino A."/>
            <person name="Detter J.C."/>
            <person name="Durkin C."/>
            <person name="Falciatore A."/>
            <person name="Fournet J."/>
            <person name="Haruta M."/>
            <person name="Huysman M.J."/>
            <person name="Jenkins B.D."/>
            <person name="Jiroutova K."/>
            <person name="Jorgensen R.E."/>
            <person name="Joubert Y."/>
            <person name="Kaplan A."/>
            <person name="Kroger N."/>
            <person name="Kroth P.G."/>
            <person name="La Roche J."/>
            <person name="Lindquist E."/>
            <person name="Lommer M."/>
            <person name="Martin-Jezequel V."/>
            <person name="Lopez P.J."/>
            <person name="Lucas S."/>
            <person name="Mangogna M."/>
            <person name="McGinnis K."/>
            <person name="Medlin L.K."/>
            <person name="Montsant A."/>
            <person name="Oudot-Le Secq M.P."/>
            <person name="Napoli C."/>
            <person name="Obornik M."/>
            <person name="Parker M.S."/>
            <person name="Petit J.L."/>
            <person name="Porcel B.M."/>
            <person name="Poulsen N."/>
            <person name="Robison M."/>
            <person name="Rychlewski L."/>
            <person name="Rynearson T.A."/>
            <person name="Schmutz J."/>
            <person name="Shapiro H."/>
            <person name="Siaut M."/>
            <person name="Stanley M."/>
            <person name="Sussman M.R."/>
            <person name="Taylor A.R."/>
            <person name="Vardi A."/>
            <person name="von Dassow P."/>
            <person name="Vyverman W."/>
            <person name="Willis A."/>
            <person name="Wyrwicz L.S."/>
            <person name="Rokhsar D.S."/>
            <person name="Weissenbach J."/>
            <person name="Armbrust E.V."/>
            <person name="Green B.R."/>
            <person name="Van de Peer Y."/>
            <person name="Grigoriev I.V."/>
        </authorList>
    </citation>
    <scope>NUCLEOTIDE SEQUENCE [LARGE SCALE GENOMIC DNA]</scope>
    <source>
        <strain evidence="3 4">CCMP1335</strain>
    </source>
</reference>
<evidence type="ECO:0000259" key="2">
    <source>
        <dbReference type="PROSITE" id="PS50004"/>
    </source>
</evidence>
<proteinExistence type="predicted"/>
<dbReference type="InterPro" id="IPR038983">
    <property type="entry name" value="C2CD5"/>
</dbReference>
<feature type="region of interest" description="Disordered" evidence="1">
    <location>
        <begin position="548"/>
        <end position="581"/>
    </location>
</feature>